<keyword evidence="1" id="KW-0812">Transmembrane</keyword>
<dbReference type="EMBL" id="FPBD01000007">
    <property type="protein sequence ID" value="SFU05312.1"/>
    <property type="molecule type" value="Genomic_DNA"/>
</dbReference>
<feature type="transmembrane region" description="Helical" evidence="1">
    <location>
        <begin position="185"/>
        <end position="201"/>
    </location>
</feature>
<evidence type="ECO:0000256" key="1">
    <source>
        <dbReference type="SAM" id="Phobius"/>
    </source>
</evidence>
<proteinExistence type="predicted"/>
<evidence type="ECO:0000313" key="2">
    <source>
        <dbReference type="EMBL" id="SFU05312.1"/>
    </source>
</evidence>
<reference evidence="3" key="1">
    <citation type="submission" date="2016-10" db="EMBL/GenBank/DDBJ databases">
        <authorList>
            <person name="Varghese N."/>
            <person name="Submissions S."/>
        </authorList>
    </citation>
    <scope>NUCLEOTIDE SEQUENCE [LARGE SCALE GENOMIC DNA]</scope>
    <source>
        <strain evidence="3">DSM 17465</strain>
    </source>
</reference>
<name>A0A1I7D0Z9_9HYPH</name>
<feature type="transmembrane region" description="Helical" evidence="1">
    <location>
        <begin position="85"/>
        <end position="106"/>
    </location>
</feature>
<feature type="transmembrane region" description="Helical" evidence="1">
    <location>
        <begin position="118"/>
        <end position="136"/>
    </location>
</feature>
<feature type="transmembrane region" description="Helical" evidence="1">
    <location>
        <begin position="47"/>
        <end position="65"/>
    </location>
</feature>
<feature type="transmembrane region" description="Helical" evidence="1">
    <location>
        <begin position="27"/>
        <end position="42"/>
    </location>
</feature>
<accession>A0A1I7D0Z9</accession>
<keyword evidence="1" id="KW-0472">Membrane</keyword>
<gene>
    <name evidence="2" type="ORF">SAMN05444141_107118</name>
</gene>
<feature type="transmembrane region" description="Helical" evidence="1">
    <location>
        <begin position="156"/>
        <end position="178"/>
    </location>
</feature>
<protein>
    <submittedName>
        <fullName evidence="2">Uncharacterized protein</fullName>
    </submittedName>
</protein>
<sequence length="215" mass="23986">MLEIVSVASFTAWEALARFSELGARDLIIFTFPTMLIALRLLKPKEFLAVSVVQILGIVVVQGSLNEVEAISSLDAPWVQAGKFLQLGLPFTLVCLALVCLLKPSISTLAKNFEVRSAVAAFALMFAGCSPFYWVWVWSNLGAADYYKTQVTYWTAFSSLTVMMLAAYLLIPAIVGLITERWNKSFLRVPVFLFAMVPWVMEVRNFYTSAMMVLT</sequence>
<dbReference type="RefSeq" id="WP_054783978.1">
    <property type="nucleotide sequence ID" value="NZ_FPBD01000007.1"/>
</dbReference>
<organism evidence="2 3">
    <name type="scientific">Pseudovibrio denitrificans</name>
    <dbReference type="NCBI Taxonomy" id="258256"/>
    <lineage>
        <taxon>Bacteria</taxon>
        <taxon>Pseudomonadati</taxon>
        <taxon>Pseudomonadota</taxon>
        <taxon>Alphaproteobacteria</taxon>
        <taxon>Hyphomicrobiales</taxon>
        <taxon>Stappiaceae</taxon>
        <taxon>Pseudovibrio</taxon>
    </lineage>
</organism>
<dbReference type="Proteomes" id="UP000183371">
    <property type="component" value="Unassembled WGS sequence"/>
</dbReference>
<keyword evidence="1" id="KW-1133">Transmembrane helix</keyword>
<keyword evidence="3" id="KW-1185">Reference proteome</keyword>
<evidence type="ECO:0000313" key="3">
    <source>
        <dbReference type="Proteomes" id="UP000183371"/>
    </source>
</evidence>
<dbReference type="AlphaFoldDB" id="A0A1I7D0Z9"/>